<proteinExistence type="predicted"/>
<dbReference type="EMBL" id="JANJYJ010000010">
    <property type="protein sequence ID" value="KAK3182792.1"/>
    <property type="molecule type" value="Genomic_DNA"/>
</dbReference>
<feature type="domain" description="RNase H type-1" evidence="2">
    <location>
        <begin position="5"/>
        <end position="84"/>
    </location>
</feature>
<dbReference type="GO" id="GO:0004523">
    <property type="term" value="F:RNA-DNA hybrid ribonuclease activity"/>
    <property type="evidence" value="ECO:0007669"/>
    <property type="project" value="InterPro"/>
</dbReference>
<dbReference type="Gene3D" id="3.30.420.10">
    <property type="entry name" value="Ribonuclease H-like superfamily/Ribonuclease H"/>
    <property type="match status" value="1"/>
</dbReference>
<dbReference type="InterPro" id="IPR002156">
    <property type="entry name" value="RNaseH_domain"/>
</dbReference>
<protein>
    <recommendedName>
        <fullName evidence="2">RNase H type-1 domain-containing protein</fullName>
    </recommendedName>
</protein>
<dbReference type="SUPFAM" id="SSF53098">
    <property type="entry name" value="Ribonuclease H-like"/>
    <property type="match status" value="1"/>
</dbReference>
<dbReference type="Pfam" id="PF13456">
    <property type="entry name" value="RVT_3"/>
    <property type="match status" value="1"/>
</dbReference>
<reference evidence="3" key="1">
    <citation type="journal article" date="2023" name="Plant J.">
        <title>Genome sequences and population genomics provide insights into the demographic history, inbreeding, and mutation load of two 'living fossil' tree species of Dipteronia.</title>
        <authorList>
            <person name="Feng Y."/>
            <person name="Comes H.P."/>
            <person name="Chen J."/>
            <person name="Zhu S."/>
            <person name="Lu R."/>
            <person name="Zhang X."/>
            <person name="Li P."/>
            <person name="Qiu J."/>
            <person name="Olsen K.M."/>
            <person name="Qiu Y."/>
        </authorList>
    </citation>
    <scope>NUCLEOTIDE SEQUENCE</scope>
    <source>
        <strain evidence="3">NBL</strain>
    </source>
</reference>
<dbReference type="InterPro" id="IPR036397">
    <property type="entry name" value="RNaseH_sf"/>
</dbReference>
<dbReference type="PANTHER" id="PTHR47723:SF19">
    <property type="entry name" value="POLYNUCLEOTIDYL TRANSFERASE, RIBONUCLEASE H-LIKE SUPERFAMILY PROTEIN"/>
    <property type="match status" value="1"/>
</dbReference>
<dbReference type="GO" id="GO:0003676">
    <property type="term" value="F:nucleic acid binding"/>
    <property type="evidence" value="ECO:0007669"/>
    <property type="project" value="InterPro"/>
</dbReference>
<dbReference type="InterPro" id="IPR044730">
    <property type="entry name" value="RNase_H-like_dom_plant"/>
</dbReference>
<dbReference type="AlphaFoldDB" id="A0AAE0DQX1"/>
<comment type="caution">
    <text evidence="3">The sequence shown here is derived from an EMBL/GenBank/DDBJ whole genome shotgun (WGS) entry which is preliminary data.</text>
</comment>
<keyword evidence="4" id="KW-1185">Reference proteome</keyword>
<evidence type="ECO:0000313" key="3">
    <source>
        <dbReference type="EMBL" id="KAK3182792.1"/>
    </source>
</evidence>
<gene>
    <name evidence="3" type="ORF">Dsin_030078</name>
</gene>
<name>A0AAE0DQX1_9ROSI</name>
<evidence type="ECO:0000256" key="1">
    <source>
        <dbReference type="SAM" id="MobiDB-lite"/>
    </source>
</evidence>
<sequence length="226" mass="25058">MGNPEAIAIYSGVELACETGLVPFEIESDAAVVVDWINEAKVFESEVGTIIDDIRFLMQRLNTCNVKFVFRKANYVAHFLAKLALSICEDQVWLEEYPSCVRKYLLDDFPSCVTKRVEQEGHDSSKKQTSVEESANFANLWGMGHHIRVSGNKGNKDRRTTQKPENIADNHPNISQRSNPSLIISATNFALDSIIAGTRPESAANSMTQRMAITSSTCGEKQAAKL</sequence>
<feature type="compositionally biased region" description="Basic and acidic residues" evidence="1">
    <location>
        <begin position="154"/>
        <end position="168"/>
    </location>
</feature>
<organism evidence="3 4">
    <name type="scientific">Dipteronia sinensis</name>
    <dbReference type="NCBI Taxonomy" id="43782"/>
    <lineage>
        <taxon>Eukaryota</taxon>
        <taxon>Viridiplantae</taxon>
        <taxon>Streptophyta</taxon>
        <taxon>Embryophyta</taxon>
        <taxon>Tracheophyta</taxon>
        <taxon>Spermatophyta</taxon>
        <taxon>Magnoliopsida</taxon>
        <taxon>eudicotyledons</taxon>
        <taxon>Gunneridae</taxon>
        <taxon>Pentapetalae</taxon>
        <taxon>rosids</taxon>
        <taxon>malvids</taxon>
        <taxon>Sapindales</taxon>
        <taxon>Sapindaceae</taxon>
        <taxon>Hippocastanoideae</taxon>
        <taxon>Acereae</taxon>
        <taxon>Dipteronia</taxon>
    </lineage>
</organism>
<dbReference type="InterPro" id="IPR012337">
    <property type="entry name" value="RNaseH-like_sf"/>
</dbReference>
<evidence type="ECO:0000259" key="2">
    <source>
        <dbReference type="Pfam" id="PF13456"/>
    </source>
</evidence>
<dbReference type="PANTHER" id="PTHR47723">
    <property type="entry name" value="OS05G0353850 PROTEIN"/>
    <property type="match status" value="1"/>
</dbReference>
<accession>A0AAE0DQX1</accession>
<feature type="region of interest" description="Disordered" evidence="1">
    <location>
        <begin position="148"/>
        <end position="179"/>
    </location>
</feature>
<dbReference type="Proteomes" id="UP001281410">
    <property type="component" value="Unassembled WGS sequence"/>
</dbReference>
<dbReference type="InterPro" id="IPR053151">
    <property type="entry name" value="RNase_H-like"/>
</dbReference>
<evidence type="ECO:0000313" key="4">
    <source>
        <dbReference type="Proteomes" id="UP001281410"/>
    </source>
</evidence>
<dbReference type="CDD" id="cd06222">
    <property type="entry name" value="RNase_H_like"/>
    <property type="match status" value="1"/>
</dbReference>